<dbReference type="SMART" id="SM00028">
    <property type="entry name" value="TPR"/>
    <property type="match status" value="3"/>
</dbReference>
<feature type="repeat" description="ANK" evidence="1">
    <location>
        <begin position="162"/>
        <end position="194"/>
    </location>
</feature>
<dbReference type="Proteomes" id="UP000054636">
    <property type="component" value="Unassembled WGS sequence"/>
</dbReference>
<evidence type="ECO:0000313" key="4">
    <source>
        <dbReference type="Proteomes" id="UP000054636"/>
    </source>
</evidence>
<evidence type="ECO:0000313" key="3">
    <source>
        <dbReference type="EMBL" id="KUF96863.1"/>
    </source>
</evidence>
<dbReference type="InterPro" id="IPR051616">
    <property type="entry name" value="Cul2-RING_E3_ligase_SR"/>
</dbReference>
<dbReference type="PROSITE" id="PS50297">
    <property type="entry name" value="ANK_REP_REGION"/>
    <property type="match status" value="3"/>
</dbReference>
<dbReference type="AlphaFoldDB" id="A0A0W8DKN6"/>
<dbReference type="PANTHER" id="PTHR46224:SF6">
    <property type="entry name" value="ANKYRIN REPEAT FAMILY PROTEIN"/>
    <property type="match status" value="1"/>
</dbReference>
<sequence length="530" mass="57624">MGKKMNATVGGTCSRRSQNWDVLKIDKPMIKCDSSLVDIHSTASPAIETGIRRSGDLLSSAENGDLEQLEKTLESLQVMGVTDVKEALMDFKDAHKRTALHFAAAKGRRKVISFILDRAPECVECVDEEGATPLLYAAKENEFAAVKLLLAYFSDPNTAMTNGTTALHEAAANGSIRTVKLLVEHKAQLEATTKNGTAMHFAVSENREKTVAELLRLGAKADVRNAGGVTPLMLACLMNKPVVVKELLEGSATLSLTMEGNLTALHMAAETGFTEVVQEFLNCRPEDTKEVANLASDAGATPLQLAAGMGHHEIVTLLKPITKGFEDADLDKLMAEEKIKLDAYYEQAAKNKTSAAPAAVTEPQTVEEKLEAENKRKLAEIEKEEDIAVPEAVEATEEQKNEATKFKNDGNKAYLAKDYALAVDLYSKAIAITPADAVLYSNRCAAHLGAGDAKQALHDVRVSKKLRPDWPKALFREGQCLEALGLYEEAACAMWSAMQLAPDDKLLKRRFQECVKRGRSDHQAKLQSAA</sequence>
<dbReference type="InterPro" id="IPR036770">
    <property type="entry name" value="Ankyrin_rpt-contain_sf"/>
</dbReference>
<dbReference type="Gene3D" id="1.25.40.20">
    <property type="entry name" value="Ankyrin repeat-containing domain"/>
    <property type="match status" value="3"/>
</dbReference>
<keyword evidence="2" id="KW-0802">TPR repeat</keyword>
<dbReference type="PROSITE" id="PS50005">
    <property type="entry name" value="TPR"/>
    <property type="match status" value="1"/>
</dbReference>
<dbReference type="Pfam" id="PF12796">
    <property type="entry name" value="Ank_2"/>
    <property type="match status" value="2"/>
</dbReference>
<dbReference type="InterPro" id="IPR011990">
    <property type="entry name" value="TPR-like_helical_dom_sf"/>
</dbReference>
<dbReference type="SUPFAM" id="SSF48403">
    <property type="entry name" value="Ankyrin repeat"/>
    <property type="match status" value="1"/>
</dbReference>
<accession>A0A0W8DKN6</accession>
<feature type="repeat" description="ANK" evidence="1">
    <location>
        <begin position="194"/>
        <end position="226"/>
    </location>
</feature>
<evidence type="ECO:0000256" key="1">
    <source>
        <dbReference type="PROSITE-ProRule" id="PRU00023"/>
    </source>
</evidence>
<evidence type="ECO:0000256" key="2">
    <source>
        <dbReference type="PROSITE-ProRule" id="PRU00339"/>
    </source>
</evidence>
<comment type="caution">
    <text evidence="3">The sequence shown here is derived from an EMBL/GenBank/DDBJ whole genome shotgun (WGS) entry which is preliminary data.</text>
</comment>
<proteinExistence type="predicted"/>
<dbReference type="InterPro" id="IPR019734">
    <property type="entry name" value="TPR_rpt"/>
</dbReference>
<name>A0A0W8DKN6_PHYNI</name>
<organism evidence="3 4">
    <name type="scientific">Phytophthora nicotianae</name>
    <name type="common">Potato buckeye rot agent</name>
    <name type="synonym">Phytophthora parasitica</name>
    <dbReference type="NCBI Taxonomy" id="4792"/>
    <lineage>
        <taxon>Eukaryota</taxon>
        <taxon>Sar</taxon>
        <taxon>Stramenopiles</taxon>
        <taxon>Oomycota</taxon>
        <taxon>Peronosporomycetes</taxon>
        <taxon>Peronosporales</taxon>
        <taxon>Peronosporaceae</taxon>
        <taxon>Phytophthora</taxon>
    </lineage>
</organism>
<reference evidence="3 4" key="1">
    <citation type="submission" date="2015-11" db="EMBL/GenBank/DDBJ databases">
        <title>Genomes and virulence difference between two physiological races of Phytophthora nicotianae.</title>
        <authorList>
            <person name="Liu H."/>
            <person name="Ma X."/>
            <person name="Yu H."/>
            <person name="Fang D."/>
            <person name="Li Y."/>
            <person name="Wang X."/>
            <person name="Wang W."/>
            <person name="Dong Y."/>
            <person name="Xiao B."/>
        </authorList>
    </citation>
    <scope>NUCLEOTIDE SEQUENCE [LARGE SCALE GENOMIC DNA]</scope>
    <source>
        <strain evidence="4">race 1</strain>
    </source>
</reference>
<dbReference type="SMART" id="SM00248">
    <property type="entry name" value="ANK"/>
    <property type="match status" value="7"/>
</dbReference>
<dbReference type="PANTHER" id="PTHR46224">
    <property type="entry name" value="ANKYRIN REPEAT FAMILY PROTEIN"/>
    <property type="match status" value="1"/>
</dbReference>
<keyword evidence="1" id="KW-0040">ANK repeat</keyword>
<dbReference type="Gene3D" id="1.25.40.10">
    <property type="entry name" value="Tetratricopeptide repeat domain"/>
    <property type="match status" value="1"/>
</dbReference>
<gene>
    <name evidence="3" type="ORF">AM588_10006479</name>
</gene>
<feature type="repeat" description="ANK" evidence="1">
    <location>
        <begin position="129"/>
        <end position="161"/>
    </location>
</feature>
<dbReference type="EMBL" id="LNFP01000141">
    <property type="protein sequence ID" value="KUF96863.1"/>
    <property type="molecule type" value="Genomic_DNA"/>
</dbReference>
<dbReference type="PROSITE" id="PS50088">
    <property type="entry name" value="ANK_REPEAT"/>
    <property type="match status" value="3"/>
</dbReference>
<dbReference type="InterPro" id="IPR002110">
    <property type="entry name" value="Ankyrin_rpt"/>
</dbReference>
<dbReference type="SUPFAM" id="SSF48452">
    <property type="entry name" value="TPR-like"/>
    <property type="match status" value="1"/>
</dbReference>
<feature type="repeat" description="TPR" evidence="2">
    <location>
        <begin position="403"/>
        <end position="436"/>
    </location>
</feature>
<protein>
    <submittedName>
        <fullName evidence="3">Very-long-chain 3-oxoacyl-CoA reductase</fullName>
    </submittedName>
</protein>